<protein>
    <submittedName>
        <fullName evidence="1">Uncharacterized protein</fullName>
    </submittedName>
</protein>
<accession>A0ABS0IFS4</accession>
<dbReference type="EMBL" id="JADQDQ010000003">
    <property type="protein sequence ID" value="MBF9237175.1"/>
    <property type="molecule type" value="Genomic_DNA"/>
</dbReference>
<reference evidence="1 2" key="1">
    <citation type="submission" date="2020-11" db="EMBL/GenBank/DDBJ databases">
        <authorList>
            <person name="Kim M.K."/>
        </authorList>
    </citation>
    <scope>NUCLEOTIDE SEQUENCE [LARGE SCALE GENOMIC DNA]</scope>
    <source>
        <strain evidence="1 2">BT683</strain>
    </source>
</reference>
<sequence length="316" mass="33898">MKHFALVCLGVALLAGCRKDDVIVCAVSPVSTIFSDLRAAAPPVQTFAFDLGQAQSLRTSGGATVAFGANAFLAPNGSLATGQATLRMREIYTVPDMLLANIPTMSNYGQMLISGGEFDIQVWQGSNRLRMASNVSGVAQRLTLMSPVPTAGLDTTRMLLWNMPFTTRGQAAGAGRDTLAWQLVGGTVPSTAGYYSAALPLDSISRWNIDQFWYAYQSRGTAIVETEVTTSSASTVTRVYFRPVGFNGLAIGYNSAATRWICNLPIGADMVAVVLQERGGQLYYGTERFTVRATSVLTPTLQALSSAEIIQRIRQL</sequence>
<name>A0ABS0IFS4_9BACT</name>
<comment type="caution">
    <text evidence="1">The sequence shown here is derived from an EMBL/GenBank/DDBJ whole genome shotgun (WGS) entry which is preliminary data.</text>
</comment>
<evidence type="ECO:0000313" key="1">
    <source>
        <dbReference type="EMBL" id="MBF9237175.1"/>
    </source>
</evidence>
<gene>
    <name evidence="1" type="ORF">I2I05_07180</name>
</gene>
<evidence type="ECO:0000313" key="2">
    <source>
        <dbReference type="Proteomes" id="UP000597617"/>
    </source>
</evidence>
<proteinExistence type="predicted"/>
<dbReference type="Proteomes" id="UP000597617">
    <property type="component" value="Unassembled WGS sequence"/>
</dbReference>
<organism evidence="1 2">
    <name type="scientific">Hymenobacter jeongseonensis</name>
    <dbReference type="NCBI Taxonomy" id="2791027"/>
    <lineage>
        <taxon>Bacteria</taxon>
        <taxon>Pseudomonadati</taxon>
        <taxon>Bacteroidota</taxon>
        <taxon>Cytophagia</taxon>
        <taxon>Cytophagales</taxon>
        <taxon>Hymenobacteraceae</taxon>
        <taxon>Hymenobacter</taxon>
    </lineage>
</organism>
<dbReference type="RefSeq" id="WP_196281562.1">
    <property type="nucleotide sequence ID" value="NZ_JADQDQ010000003.1"/>
</dbReference>
<keyword evidence="2" id="KW-1185">Reference proteome</keyword>
<dbReference type="PROSITE" id="PS51257">
    <property type="entry name" value="PROKAR_LIPOPROTEIN"/>
    <property type="match status" value="1"/>
</dbReference>